<dbReference type="PANTHER" id="PTHR41247:SF1">
    <property type="entry name" value="HTH-TYPE TRANSCRIPTIONAL REPRESSOR YCNK"/>
    <property type="match status" value="1"/>
</dbReference>
<evidence type="ECO:0000256" key="1">
    <source>
        <dbReference type="SAM" id="SignalP"/>
    </source>
</evidence>
<proteinExistence type="predicted"/>
<name>A0A437U7M5_9FLAO</name>
<dbReference type="PANTHER" id="PTHR41247">
    <property type="entry name" value="HTH-TYPE TRANSCRIPTIONAL REPRESSOR YCNK"/>
    <property type="match status" value="1"/>
</dbReference>
<dbReference type="Proteomes" id="UP000288951">
    <property type="component" value="Unassembled WGS sequence"/>
</dbReference>
<dbReference type="EMBL" id="RQSM01000004">
    <property type="protein sequence ID" value="RVU89649.1"/>
    <property type="molecule type" value="Genomic_DNA"/>
</dbReference>
<evidence type="ECO:0000313" key="3">
    <source>
        <dbReference type="Proteomes" id="UP000288951"/>
    </source>
</evidence>
<organism evidence="2 3">
    <name type="scientific">Flavobacterium columnare</name>
    <dbReference type="NCBI Taxonomy" id="996"/>
    <lineage>
        <taxon>Bacteria</taxon>
        <taxon>Pseudomonadati</taxon>
        <taxon>Bacteroidota</taxon>
        <taxon>Flavobacteriia</taxon>
        <taxon>Flavobacteriales</taxon>
        <taxon>Flavobacteriaceae</taxon>
        <taxon>Flavobacterium</taxon>
    </lineage>
</organism>
<dbReference type="AlphaFoldDB" id="A0A437U7M5"/>
<dbReference type="PROSITE" id="PS51257">
    <property type="entry name" value="PROKAR_LIPOPROTEIN"/>
    <property type="match status" value="1"/>
</dbReference>
<comment type="caution">
    <text evidence="2">The sequence shown here is derived from an EMBL/GenBank/DDBJ whole genome shotgun (WGS) entry which is preliminary data.</text>
</comment>
<keyword evidence="3" id="KW-1185">Reference proteome</keyword>
<evidence type="ECO:0000313" key="2">
    <source>
        <dbReference type="EMBL" id="RVU89649.1"/>
    </source>
</evidence>
<gene>
    <name evidence="2" type="ORF">EH230_12790</name>
</gene>
<dbReference type="SUPFAM" id="SSF160387">
    <property type="entry name" value="NosL/MerB-like"/>
    <property type="match status" value="1"/>
</dbReference>
<feature type="signal peptide" evidence="1">
    <location>
        <begin position="1"/>
        <end position="21"/>
    </location>
</feature>
<dbReference type="Pfam" id="PF05573">
    <property type="entry name" value="NosL"/>
    <property type="match status" value="1"/>
</dbReference>
<sequence length="144" mass="16890">MPMLRYKILLCLNFVFFLSCGSDKPKPIKLNVDSCEFCKMIISSPQFSNEIITNKGRCYKFDDLSCLFQYLNETDIKIKKIYVSDYSNNNMISAETAFFIKHEDFKSPMNGNIACFSNLKKSKKYQEKCHTVILNWNELAQLYR</sequence>
<dbReference type="OrthoDB" id="9792749at2"/>
<feature type="chain" id="PRO_5019567668" description="Copper chaperone NosL" evidence="1">
    <location>
        <begin position="22"/>
        <end position="144"/>
    </location>
</feature>
<accession>A0A437U7M5</accession>
<protein>
    <recommendedName>
        <fullName evidence="4">Copper chaperone NosL</fullName>
    </recommendedName>
</protein>
<reference evidence="2" key="1">
    <citation type="submission" date="2018-12" db="EMBL/GenBank/DDBJ databases">
        <title>Draft genome sequence of Flaovobacterium columnare ARS1 isolated from channel catfish in Alabama.</title>
        <authorList>
            <person name="Cai W."/>
            <person name="Arias C."/>
        </authorList>
    </citation>
    <scope>NUCLEOTIDE SEQUENCE [LARGE SCALE GENOMIC DNA]</scope>
    <source>
        <strain evidence="2">ARS1</strain>
    </source>
</reference>
<evidence type="ECO:0008006" key="4">
    <source>
        <dbReference type="Google" id="ProtNLM"/>
    </source>
</evidence>
<keyword evidence="1" id="KW-0732">Signal</keyword>
<dbReference type="InterPro" id="IPR008719">
    <property type="entry name" value="N2O_reductase_NosL"/>
</dbReference>